<gene>
    <name evidence="2" type="ORF">OG477_08925</name>
</gene>
<evidence type="ECO:0000313" key="2">
    <source>
        <dbReference type="EMBL" id="WTP92449.1"/>
    </source>
</evidence>
<accession>A0AAU1IBU2</accession>
<organism evidence="2">
    <name type="scientific">Streptomyces sp. NBC_00180</name>
    <dbReference type="NCBI Taxonomy" id="2903632"/>
    <lineage>
        <taxon>Bacteria</taxon>
        <taxon>Bacillati</taxon>
        <taxon>Actinomycetota</taxon>
        <taxon>Actinomycetes</taxon>
        <taxon>Kitasatosporales</taxon>
        <taxon>Streptomycetaceae</taxon>
        <taxon>Streptomyces</taxon>
    </lineage>
</organism>
<evidence type="ECO:0000256" key="1">
    <source>
        <dbReference type="SAM" id="MobiDB-lite"/>
    </source>
</evidence>
<feature type="region of interest" description="Disordered" evidence="1">
    <location>
        <begin position="1"/>
        <end position="30"/>
    </location>
</feature>
<sequence>MQSAEQQPVTRGRRPQWSVPASAGPESPAQWHRVLTLLADTSEPVLDGRTGAGHTARARDGAL</sequence>
<dbReference type="AlphaFoldDB" id="A0AAU1IBU2"/>
<proteinExistence type="predicted"/>
<dbReference type="EMBL" id="CP108140">
    <property type="protein sequence ID" value="WTP92449.1"/>
    <property type="molecule type" value="Genomic_DNA"/>
</dbReference>
<feature type="region of interest" description="Disordered" evidence="1">
    <location>
        <begin position="42"/>
        <end position="63"/>
    </location>
</feature>
<protein>
    <submittedName>
        <fullName evidence="2">Uncharacterized protein</fullName>
    </submittedName>
</protein>
<reference evidence="2" key="1">
    <citation type="submission" date="2022-10" db="EMBL/GenBank/DDBJ databases">
        <title>The complete genomes of actinobacterial strains from the NBC collection.</title>
        <authorList>
            <person name="Joergensen T.S."/>
            <person name="Alvarez Arevalo M."/>
            <person name="Sterndorff E.B."/>
            <person name="Faurdal D."/>
            <person name="Vuksanovic O."/>
            <person name="Mourched A.-S."/>
            <person name="Charusanti P."/>
            <person name="Shaw S."/>
            <person name="Blin K."/>
            <person name="Weber T."/>
        </authorList>
    </citation>
    <scope>NUCLEOTIDE SEQUENCE</scope>
    <source>
        <strain evidence="2">NBC 00180</strain>
    </source>
</reference>
<name>A0AAU1IBU2_9ACTN</name>